<feature type="domain" description="Acyl-CoA oxidase/dehydrogenase middle" evidence="7">
    <location>
        <begin position="1"/>
        <end position="66"/>
    </location>
</feature>
<organism evidence="8 9">
    <name type="scientific">Haematococcus lacustris</name>
    <name type="common">Green alga</name>
    <name type="synonym">Haematococcus pluvialis</name>
    <dbReference type="NCBI Taxonomy" id="44745"/>
    <lineage>
        <taxon>Eukaryota</taxon>
        <taxon>Viridiplantae</taxon>
        <taxon>Chlorophyta</taxon>
        <taxon>core chlorophytes</taxon>
        <taxon>Chlorophyceae</taxon>
        <taxon>CS clade</taxon>
        <taxon>Chlamydomonadales</taxon>
        <taxon>Haematococcaceae</taxon>
        <taxon>Haematococcus</taxon>
    </lineage>
</organism>
<name>A0A6A0A545_HAELA</name>
<dbReference type="PANTHER" id="PTHR43188:SF1">
    <property type="entry name" value="ACYL-COA DEHYDROGENASE"/>
    <property type="match status" value="1"/>
</dbReference>
<proteinExistence type="inferred from homology"/>
<dbReference type="SUPFAM" id="SSF56645">
    <property type="entry name" value="Acyl-CoA dehydrogenase NM domain-like"/>
    <property type="match status" value="1"/>
</dbReference>
<dbReference type="Gene3D" id="1.20.140.10">
    <property type="entry name" value="Butyryl-CoA Dehydrogenase, subunit A, domain 3"/>
    <property type="match status" value="1"/>
</dbReference>
<dbReference type="InterPro" id="IPR046373">
    <property type="entry name" value="Acyl-CoA_Oxase/DH_mid-dom_sf"/>
</dbReference>
<accession>A0A6A0A545</accession>
<feature type="domain" description="Acyl-CoA dehydrogenase/oxidase C-terminal" evidence="6">
    <location>
        <begin position="83"/>
        <end position="224"/>
    </location>
</feature>
<dbReference type="InterPro" id="IPR045008">
    <property type="entry name" value="ACX4-like"/>
</dbReference>
<evidence type="ECO:0000256" key="5">
    <source>
        <dbReference type="RuleBase" id="RU362125"/>
    </source>
</evidence>
<evidence type="ECO:0000256" key="2">
    <source>
        <dbReference type="ARBA" id="ARBA00009347"/>
    </source>
</evidence>
<dbReference type="GO" id="GO:0006635">
    <property type="term" value="P:fatty acid beta-oxidation"/>
    <property type="evidence" value="ECO:0007669"/>
    <property type="project" value="InterPro"/>
</dbReference>
<keyword evidence="4 5" id="KW-0274">FAD</keyword>
<gene>
    <name evidence="8" type="ORF">HaLaN_25715</name>
</gene>
<dbReference type="Pfam" id="PF02770">
    <property type="entry name" value="Acyl-CoA_dh_M"/>
    <property type="match status" value="1"/>
</dbReference>
<evidence type="ECO:0000259" key="6">
    <source>
        <dbReference type="Pfam" id="PF00441"/>
    </source>
</evidence>
<keyword evidence="5" id="KW-0560">Oxidoreductase</keyword>
<evidence type="ECO:0000259" key="7">
    <source>
        <dbReference type="Pfam" id="PF02770"/>
    </source>
</evidence>
<comment type="cofactor">
    <cofactor evidence="1 5">
        <name>FAD</name>
        <dbReference type="ChEBI" id="CHEBI:57692"/>
    </cofactor>
</comment>
<dbReference type="InterPro" id="IPR006091">
    <property type="entry name" value="Acyl-CoA_Oxase/DH_mid-dom"/>
</dbReference>
<evidence type="ECO:0000313" key="8">
    <source>
        <dbReference type="EMBL" id="GFH27402.1"/>
    </source>
</evidence>
<dbReference type="InterPro" id="IPR009100">
    <property type="entry name" value="AcylCoA_DH/oxidase_NM_dom_sf"/>
</dbReference>
<dbReference type="AlphaFoldDB" id="A0A6A0A545"/>
<reference evidence="8 9" key="1">
    <citation type="submission" date="2020-02" db="EMBL/GenBank/DDBJ databases">
        <title>Draft genome sequence of Haematococcus lacustris strain NIES-144.</title>
        <authorList>
            <person name="Morimoto D."/>
            <person name="Nakagawa S."/>
            <person name="Yoshida T."/>
            <person name="Sawayama S."/>
        </authorList>
    </citation>
    <scope>NUCLEOTIDE SEQUENCE [LARGE SCALE GENOMIC DNA]</scope>
    <source>
        <strain evidence="8 9">NIES-144</strain>
    </source>
</reference>
<keyword evidence="3 5" id="KW-0285">Flavoprotein</keyword>
<comment type="similarity">
    <text evidence="2 5">Belongs to the acyl-CoA dehydrogenase family.</text>
</comment>
<dbReference type="FunFam" id="1.20.140.10:FF:000021">
    <property type="entry name" value="Acyl-coenzyme A oxidase 4, peroxisomal"/>
    <property type="match status" value="1"/>
</dbReference>
<dbReference type="InterPro" id="IPR006089">
    <property type="entry name" value="Acyl-CoA_DH_CS"/>
</dbReference>
<keyword evidence="9" id="KW-1185">Reference proteome</keyword>
<dbReference type="InterPro" id="IPR036250">
    <property type="entry name" value="AcylCo_DH-like_C"/>
</dbReference>
<dbReference type="Proteomes" id="UP000485058">
    <property type="component" value="Unassembled WGS sequence"/>
</dbReference>
<dbReference type="GO" id="GO:0005777">
    <property type="term" value="C:peroxisome"/>
    <property type="evidence" value="ECO:0007669"/>
    <property type="project" value="TreeGrafter"/>
</dbReference>
<dbReference type="PROSITE" id="PS00073">
    <property type="entry name" value="ACYL_COA_DH_2"/>
    <property type="match status" value="1"/>
</dbReference>
<evidence type="ECO:0000256" key="3">
    <source>
        <dbReference type="ARBA" id="ARBA00022630"/>
    </source>
</evidence>
<comment type="caution">
    <text evidence="8">The sequence shown here is derived from an EMBL/GenBank/DDBJ whole genome shotgun (WGS) entry which is preliminary data.</text>
</comment>
<evidence type="ECO:0000256" key="1">
    <source>
        <dbReference type="ARBA" id="ARBA00001974"/>
    </source>
</evidence>
<sequence length="248" mass="27371">MLDGHKRWIGNGTFADVVVVWARSSESGQVNAFIVRKGAAGFKPTKIENKIALRCVQNADMTFERCFVPDSARLPGVESFKDTNKVLAISRIMVAWQPVGLAMGVYDVAARYVAQREQFGTPLGGFQLVQERLVRMLGNIQAMFLMAWRLSKLYEEGRMTHEQASLVKSWTTLRGREVMALGREILGGNGILTDFNIAKAFCDLEAYYTYEGTYDVNVLVAGRGITGVGAIRAPQSGKKKQAPVDVQA</sequence>
<dbReference type="SUPFAM" id="SSF47203">
    <property type="entry name" value="Acyl-CoA dehydrogenase C-terminal domain-like"/>
    <property type="match status" value="1"/>
</dbReference>
<dbReference type="Gene3D" id="2.40.110.10">
    <property type="entry name" value="Butyryl-CoA Dehydrogenase, subunit A, domain 2"/>
    <property type="match status" value="1"/>
</dbReference>
<dbReference type="GO" id="GO:0003995">
    <property type="term" value="F:acyl-CoA dehydrogenase activity"/>
    <property type="evidence" value="ECO:0007669"/>
    <property type="project" value="InterPro"/>
</dbReference>
<protein>
    <submittedName>
        <fullName evidence="8">Ig-like domain-containing protein</fullName>
    </submittedName>
</protein>
<dbReference type="EMBL" id="BLLF01003461">
    <property type="protein sequence ID" value="GFH27402.1"/>
    <property type="molecule type" value="Genomic_DNA"/>
</dbReference>
<evidence type="ECO:0000256" key="4">
    <source>
        <dbReference type="ARBA" id="ARBA00022827"/>
    </source>
</evidence>
<dbReference type="Pfam" id="PF00441">
    <property type="entry name" value="Acyl-CoA_dh_1"/>
    <property type="match status" value="1"/>
</dbReference>
<dbReference type="InterPro" id="IPR009075">
    <property type="entry name" value="AcylCo_DH/oxidase_C"/>
</dbReference>
<dbReference type="PANTHER" id="PTHR43188">
    <property type="entry name" value="ACYL-COENZYME A OXIDASE"/>
    <property type="match status" value="1"/>
</dbReference>
<evidence type="ECO:0000313" key="9">
    <source>
        <dbReference type="Proteomes" id="UP000485058"/>
    </source>
</evidence>